<dbReference type="Pfam" id="PF01969">
    <property type="entry name" value="Ni_insertion"/>
    <property type="match status" value="1"/>
</dbReference>
<feature type="compositionally biased region" description="Basic residues" evidence="2">
    <location>
        <begin position="93"/>
        <end position="103"/>
    </location>
</feature>
<protein>
    <recommendedName>
        <fullName evidence="5">Nickel insertion protein</fullName>
    </recommendedName>
</protein>
<dbReference type="NCBIfam" id="TIGR00299">
    <property type="entry name" value="nickel pincer cofactor biosynthesis protein LarC"/>
    <property type="match status" value="1"/>
</dbReference>
<dbReference type="HAMAP" id="MF_01074">
    <property type="entry name" value="LarC"/>
    <property type="match status" value="1"/>
</dbReference>
<evidence type="ECO:0008006" key="5">
    <source>
        <dbReference type="Google" id="ProtNLM"/>
    </source>
</evidence>
<dbReference type="Gene3D" id="3.30.70.1380">
    <property type="entry name" value="Transcriptional regulatory protein pf0864 domain like"/>
    <property type="match status" value="1"/>
</dbReference>
<gene>
    <name evidence="3" type="ORF">PM001_LOCUS23707</name>
</gene>
<proteinExistence type="inferred from homology"/>
<evidence type="ECO:0000313" key="4">
    <source>
        <dbReference type="Proteomes" id="UP001162060"/>
    </source>
</evidence>
<dbReference type="AlphaFoldDB" id="A0AAV1UXJ6"/>
<evidence type="ECO:0000313" key="3">
    <source>
        <dbReference type="EMBL" id="CAK7938557.1"/>
    </source>
</evidence>
<sequence length="522" mass="56291">MALAYVDCSAGIAGDMLLGALIDAGASLAEIKRGLESLHGIKGEWQLSTAKVWKGPGNIAATKVHVSSIYQHKEVAPPSPVEDLQQGYGRGYARTHSHGHGGTHSHDHGGTYSHGHEGMHDHEHEDLNVDGAGTATGVENLHDHSHDHDHDHALDGHEQSIAAAHDREPVRNLDDIKALIAESDLSDWVKAKSVAVFTLLAQAEAHTHGTALEKIHFHEVGAIDSIVDTIGSVIALDLFGVREVHASFVPFSSGTVKCMHGILPVPPPATFRLMIGVPVCPAPKGANGELVTPTGISLVKALASTFGEPPAFIPTHTGVGAGTKEFPEHANIVRVAIGTKIDPLALEKSYVNPAIATSRSAQPAIRSCDTEKVVVLETNLDDLNPQVIGYVSERLLSEHHALDVWKQPIQMKKNRLGVCLSVLCRAEHEHEILEILFRETSTLGVRRNVMERFFLPRNFVSVLAFGRSVDVKVAFLGGQAVNVHPEFEHCKAIALEQNIPLLQVMDQVKALAFSTIRTHLPS</sequence>
<dbReference type="Proteomes" id="UP001162060">
    <property type="component" value="Unassembled WGS sequence"/>
</dbReference>
<dbReference type="PANTHER" id="PTHR36566:SF1">
    <property type="entry name" value="PYRIDINIUM-3,5-BISTHIOCARBOXYLIC ACID MONONUCLEOTIDE NICKEL INSERTION PROTEIN"/>
    <property type="match status" value="1"/>
</dbReference>
<comment type="caution">
    <text evidence="3">The sequence shown here is derived from an EMBL/GenBank/DDBJ whole genome shotgun (WGS) entry which is preliminary data.</text>
</comment>
<accession>A0AAV1UXJ6</accession>
<evidence type="ECO:0000256" key="2">
    <source>
        <dbReference type="SAM" id="MobiDB-lite"/>
    </source>
</evidence>
<organism evidence="3 4">
    <name type="scientific">Peronospora matthiolae</name>
    <dbReference type="NCBI Taxonomy" id="2874970"/>
    <lineage>
        <taxon>Eukaryota</taxon>
        <taxon>Sar</taxon>
        <taxon>Stramenopiles</taxon>
        <taxon>Oomycota</taxon>
        <taxon>Peronosporomycetes</taxon>
        <taxon>Peronosporales</taxon>
        <taxon>Peronosporaceae</taxon>
        <taxon>Peronospora</taxon>
    </lineage>
</organism>
<dbReference type="Gene3D" id="3.10.20.300">
    <property type="entry name" value="mk0293 like domain"/>
    <property type="match status" value="1"/>
</dbReference>
<name>A0AAV1UXJ6_9STRA</name>
<evidence type="ECO:0000256" key="1">
    <source>
        <dbReference type="ARBA" id="ARBA00022596"/>
    </source>
</evidence>
<feature type="compositionally biased region" description="Basic and acidic residues" evidence="2">
    <location>
        <begin position="140"/>
        <end position="153"/>
    </location>
</feature>
<dbReference type="EMBL" id="CAKLBY020000231">
    <property type="protein sequence ID" value="CAK7938557.1"/>
    <property type="molecule type" value="Genomic_DNA"/>
</dbReference>
<dbReference type="InterPro" id="IPR002822">
    <property type="entry name" value="Ni_insertion"/>
</dbReference>
<dbReference type="PANTHER" id="PTHR36566">
    <property type="entry name" value="NICKEL INSERTION PROTEIN-RELATED"/>
    <property type="match status" value="1"/>
</dbReference>
<reference evidence="3" key="1">
    <citation type="submission" date="2024-01" db="EMBL/GenBank/DDBJ databases">
        <authorList>
            <person name="Webb A."/>
        </authorList>
    </citation>
    <scope>NUCLEOTIDE SEQUENCE</scope>
    <source>
        <strain evidence="3">Pm1</strain>
    </source>
</reference>
<feature type="compositionally biased region" description="Basic and acidic residues" evidence="2">
    <location>
        <begin position="104"/>
        <end position="127"/>
    </location>
</feature>
<feature type="region of interest" description="Disordered" evidence="2">
    <location>
        <begin position="91"/>
        <end position="153"/>
    </location>
</feature>
<keyword evidence="1" id="KW-0533">Nickel</keyword>